<sequence length="53" mass="5110">MVPAGAIFPSSIASVPTAPFAGSKEFAPAAAPRTSDSTGLAISVGTCGTIGWS</sequence>
<accession>A0AAV6HUC5</accession>
<evidence type="ECO:0000313" key="2">
    <source>
        <dbReference type="Proteomes" id="UP000823749"/>
    </source>
</evidence>
<keyword evidence="2" id="KW-1185">Reference proteome</keyword>
<organism evidence="1 2">
    <name type="scientific">Rhododendron griersonianum</name>
    <dbReference type="NCBI Taxonomy" id="479676"/>
    <lineage>
        <taxon>Eukaryota</taxon>
        <taxon>Viridiplantae</taxon>
        <taxon>Streptophyta</taxon>
        <taxon>Embryophyta</taxon>
        <taxon>Tracheophyta</taxon>
        <taxon>Spermatophyta</taxon>
        <taxon>Magnoliopsida</taxon>
        <taxon>eudicotyledons</taxon>
        <taxon>Gunneridae</taxon>
        <taxon>Pentapetalae</taxon>
        <taxon>asterids</taxon>
        <taxon>Ericales</taxon>
        <taxon>Ericaceae</taxon>
        <taxon>Ericoideae</taxon>
        <taxon>Rhodoreae</taxon>
        <taxon>Rhododendron</taxon>
    </lineage>
</organism>
<gene>
    <name evidence="1" type="ORF">RHGRI_037145</name>
</gene>
<name>A0AAV6HUC5_9ERIC</name>
<dbReference type="Proteomes" id="UP000823749">
    <property type="component" value="Chromosome 13"/>
</dbReference>
<reference evidence="1 2" key="1">
    <citation type="submission" date="2020-08" db="EMBL/GenBank/DDBJ databases">
        <title>Plant Genome Project.</title>
        <authorList>
            <person name="Zhang R.-G."/>
        </authorList>
    </citation>
    <scope>NUCLEOTIDE SEQUENCE [LARGE SCALE GENOMIC DNA]</scope>
    <source>
        <strain evidence="1">WSP0</strain>
        <tissue evidence="1">Leaf</tissue>
    </source>
</reference>
<proteinExistence type="predicted"/>
<comment type="caution">
    <text evidence="1">The sequence shown here is derived from an EMBL/GenBank/DDBJ whole genome shotgun (WGS) entry which is preliminary data.</text>
</comment>
<protein>
    <submittedName>
        <fullName evidence="1">Uncharacterized protein</fullName>
    </submittedName>
</protein>
<evidence type="ECO:0000313" key="1">
    <source>
        <dbReference type="EMBL" id="KAG5516327.1"/>
    </source>
</evidence>
<dbReference type="AlphaFoldDB" id="A0AAV6HUC5"/>
<dbReference type="EMBL" id="JACTNZ010000013">
    <property type="protein sequence ID" value="KAG5516327.1"/>
    <property type="molecule type" value="Genomic_DNA"/>
</dbReference>